<keyword evidence="7" id="KW-0915">Sodium</keyword>
<evidence type="ECO:0000256" key="2">
    <source>
        <dbReference type="ARBA" id="ARBA00007193"/>
    </source>
</evidence>
<name>A0AAN5C917_9BILA</name>
<evidence type="ECO:0000256" key="9">
    <source>
        <dbReference type="ARBA" id="ARBA00023136"/>
    </source>
</evidence>
<evidence type="ECO:0000313" key="17">
    <source>
        <dbReference type="Proteomes" id="UP001328107"/>
    </source>
</evidence>
<gene>
    <name evidence="16" type="ORF">PMAYCL1PPCAC_03544</name>
</gene>
<evidence type="ECO:0000256" key="10">
    <source>
        <dbReference type="ARBA" id="ARBA00023180"/>
    </source>
</evidence>
<dbReference type="GO" id="GO:0005886">
    <property type="term" value="C:plasma membrane"/>
    <property type="evidence" value="ECO:0007669"/>
    <property type="project" value="TreeGrafter"/>
</dbReference>
<keyword evidence="8 13" id="KW-0406">Ion transport</keyword>
<keyword evidence="12 13" id="KW-0407">Ion channel</keyword>
<comment type="caution">
    <text evidence="16">The sequence shown here is derived from an EMBL/GenBank/DDBJ whole genome shotgun (WGS) entry which is preliminary data.</text>
</comment>
<feature type="region of interest" description="Disordered" evidence="14">
    <location>
        <begin position="48"/>
        <end position="76"/>
    </location>
</feature>
<evidence type="ECO:0000256" key="7">
    <source>
        <dbReference type="ARBA" id="ARBA00023053"/>
    </source>
</evidence>
<keyword evidence="9 15" id="KW-0472">Membrane</keyword>
<keyword evidence="6 15" id="KW-1133">Transmembrane helix</keyword>
<evidence type="ECO:0000256" key="13">
    <source>
        <dbReference type="RuleBase" id="RU000679"/>
    </source>
</evidence>
<keyword evidence="17" id="KW-1185">Reference proteome</keyword>
<feature type="compositionally biased region" description="Low complexity" evidence="14">
    <location>
        <begin position="64"/>
        <end position="76"/>
    </location>
</feature>
<dbReference type="PANTHER" id="PTHR11690:SF269">
    <property type="entry name" value="DEGENERIN-LIKE PROTEIN ASIC-2"/>
    <property type="match status" value="1"/>
</dbReference>
<evidence type="ECO:0008006" key="18">
    <source>
        <dbReference type="Google" id="ProtNLM"/>
    </source>
</evidence>
<organism evidence="16 17">
    <name type="scientific">Pristionchus mayeri</name>
    <dbReference type="NCBI Taxonomy" id="1317129"/>
    <lineage>
        <taxon>Eukaryota</taxon>
        <taxon>Metazoa</taxon>
        <taxon>Ecdysozoa</taxon>
        <taxon>Nematoda</taxon>
        <taxon>Chromadorea</taxon>
        <taxon>Rhabditida</taxon>
        <taxon>Rhabditina</taxon>
        <taxon>Diplogasteromorpha</taxon>
        <taxon>Diplogasteroidea</taxon>
        <taxon>Neodiplogasteridae</taxon>
        <taxon>Pristionchus</taxon>
    </lineage>
</organism>
<reference evidence="17" key="1">
    <citation type="submission" date="2022-10" db="EMBL/GenBank/DDBJ databases">
        <title>Genome assembly of Pristionchus species.</title>
        <authorList>
            <person name="Yoshida K."/>
            <person name="Sommer R.J."/>
        </authorList>
    </citation>
    <scope>NUCLEOTIDE SEQUENCE [LARGE SCALE GENOMIC DNA]</scope>
    <source>
        <strain evidence="17">RS5460</strain>
    </source>
</reference>
<evidence type="ECO:0000256" key="14">
    <source>
        <dbReference type="SAM" id="MobiDB-lite"/>
    </source>
</evidence>
<dbReference type="GO" id="GO:0015280">
    <property type="term" value="F:ligand-gated sodium channel activity"/>
    <property type="evidence" value="ECO:0007669"/>
    <property type="project" value="TreeGrafter"/>
</dbReference>
<feature type="non-terminal residue" evidence="16">
    <location>
        <position position="1"/>
    </location>
</feature>
<keyword evidence="10" id="KW-0325">Glycoprotein</keyword>
<dbReference type="Pfam" id="PF00858">
    <property type="entry name" value="ASC"/>
    <property type="match status" value="1"/>
</dbReference>
<feature type="transmembrane region" description="Helical" evidence="15">
    <location>
        <begin position="142"/>
        <end position="164"/>
    </location>
</feature>
<evidence type="ECO:0000256" key="1">
    <source>
        <dbReference type="ARBA" id="ARBA00004141"/>
    </source>
</evidence>
<dbReference type="PANTHER" id="PTHR11690">
    <property type="entry name" value="AMILORIDE-SENSITIVE SODIUM CHANNEL-RELATED"/>
    <property type="match status" value="1"/>
</dbReference>
<keyword evidence="5 13" id="KW-0812">Transmembrane</keyword>
<evidence type="ECO:0000256" key="11">
    <source>
        <dbReference type="ARBA" id="ARBA00023201"/>
    </source>
</evidence>
<comment type="subcellular location">
    <subcellularLocation>
        <location evidence="1">Membrane</location>
        <topology evidence="1">Multi-pass membrane protein</topology>
    </subcellularLocation>
</comment>
<keyword evidence="4 13" id="KW-0894">Sodium channel</keyword>
<evidence type="ECO:0000256" key="15">
    <source>
        <dbReference type="SAM" id="Phobius"/>
    </source>
</evidence>
<dbReference type="AlphaFoldDB" id="A0AAN5C917"/>
<protein>
    <recommendedName>
        <fullName evidence="18">Ion channel</fullName>
    </recommendedName>
</protein>
<evidence type="ECO:0000256" key="3">
    <source>
        <dbReference type="ARBA" id="ARBA00022448"/>
    </source>
</evidence>
<comment type="similarity">
    <text evidence="2 13">Belongs to the amiloride-sensitive sodium channel (TC 1.A.6) family.</text>
</comment>
<evidence type="ECO:0000256" key="5">
    <source>
        <dbReference type="ARBA" id="ARBA00022692"/>
    </source>
</evidence>
<evidence type="ECO:0000256" key="8">
    <source>
        <dbReference type="ARBA" id="ARBA00023065"/>
    </source>
</evidence>
<proteinExistence type="inferred from homology"/>
<keyword evidence="3 13" id="KW-0813">Transport</keyword>
<dbReference type="Gene3D" id="1.10.287.770">
    <property type="entry name" value="YojJ-like"/>
    <property type="match status" value="1"/>
</dbReference>
<accession>A0AAN5C917</accession>
<feature type="non-terminal residue" evidence="16">
    <location>
        <position position="185"/>
    </location>
</feature>
<evidence type="ECO:0000256" key="6">
    <source>
        <dbReference type="ARBA" id="ARBA00022989"/>
    </source>
</evidence>
<dbReference type="EMBL" id="BTRK01000001">
    <property type="protein sequence ID" value="GMR33349.1"/>
    <property type="molecule type" value="Genomic_DNA"/>
</dbReference>
<sequence length="185" mass="20363">PDITKLVDSPLIDQNFLSQINLDVSTTKCSLTAAAVWAARERLHPTPASYGKKKRSALAPDTWTSGNSTSNATSTSTVVDRPGYGSCEYANKNFKGAADCIKWYQRNGLRFELYFGTLATNKYTQSPTYSLTTMLADLGGHAGFWLGISIVSLVEFFALFVMIFNTAFCRKNESTGSIKEEVETR</sequence>
<evidence type="ECO:0000256" key="12">
    <source>
        <dbReference type="ARBA" id="ARBA00023303"/>
    </source>
</evidence>
<keyword evidence="11 13" id="KW-0739">Sodium transport</keyword>
<dbReference type="InterPro" id="IPR001873">
    <property type="entry name" value="ENaC"/>
</dbReference>
<dbReference type="Proteomes" id="UP001328107">
    <property type="component" value="Unassembled WGS sequence"/>
</dbReference>
<evidence type="ECO:0000313" key="16">
    <source>
        <dbReference type="EMBL" id="GMR33349.1"/>
    </source>
</evidence>
<evidence type="ECO:0000256" key="4">
    <source>
        <dbReference type="ARBA" id="ARBA00022461"/>
    </source>
</evidence>